<dbReference type="InterPro" id="IPR025427">
    <property type="entry name" value="DUF4160"/>
</dbReference>
<name>A0A833H269_9LEPT</name>
<organism evidence="1 2">
    <name type="scientific">Leptonema illini</name>
    <dbReference type="NCBI Taxonomy" id="183"/>
    <lineage>
        <taxon>Bacteria</taxon>
        <taxon>Pseudomonadati</taxon>
        <taxon>Spirochaetota</taxon>
        <taxon>Spirochaetia</taxon>
        <taxon>Leptospirales</taxon>
        <taxon>Leptospiraceae</taxon>
        <taxon>Leptonema</taxon>
    </lineage>
</organism>
<evidence type="ECO:0000313" key="1">
    <source>
        <dbReference type="EMBL" id="KAB2933181.1"/>
    </source>
</evidence>
<protein>
    <submittedName>
        <fullName evidence="1">DUF4160 domain-containing protein</fullName>
    </submittedName>
</protein>
<comment type="caution">
    <text evidence="1">The sequence shown here is derived from an EMBL/GenBank/DDBJ whole genome shotgun (WGS) entry which is preliminary data.</text>
</comment>
<reference evidence="1 2" key="1">
    <citation type="submission" date="2019-10" db="EMBL/GenBank/DDBJ databases">
        <title>Extracellular Electron Transfer in a Candidatus Methanoperedens spp. Enrichment Culture.</title>
        <authorList>
            <person name="Berger S."/>
            <person name="Rangel Shaw D."/>
            <person name="Berben T."/>
            <person name="In 'T Zandt M."/>
            <person name="Frank J."/>
            <person name="Reimann J."/>
            <person name="Jetten M.S.M."/>
            <person name="Welte C.U."/>
        </authorList>
    </citation>
    <scope>NUCLEOTIDE SEQUENCE [LARGE SCALE GENOMIC DNA]</scope>
    <source>
        <strain evidence="1">SB12</strain>
    </source>
</reference>
<dbReference type="Pfam" id="PF13711">
    <property type="entry name" value="DUF4160"/>
    <property type="match status" value="1"/>
</dbReference>
<dbReference type="AlphaFoldDB" id="A0A833H269"/>
<gene>
    <name evidence="1" type="ORF">F9K24_07485</name>
</gene>
<dbReference type="EMBL" id="WBUI01000006">
    <property type="protein sequence ID" value="KAB2933181.1"/>
    <property type="molecule type" value="Genomic_DNA"/>
</dbReference>
<sequence length="81" mass="9413">MPRVFQKNGFVFFFYANEGNPREPLHIHVRKAGNVAKFWVRPAVTLASNSGFSSMELRWIGEQVAENASLIEEKWHEFFRG</sequence>
<proteinExistence type="predicted"/>
<evidence type="ECO:0000313" key="2">
    <source>
        <dbReference type="Proteomes" id="UP000460298"/>
    </source>
</evidence>
<accession>A0A833H269</accession>
<dbReference type="Proteomes" id="UP000460298">
    <property type="component" value="Unassembled WGS sequence"/>
</dbReference>